<dbReference type="InterPro" id="IPR007110">
    <property type="entry name" value="Ig-like_dom"/>
</dbReference>
<keyword evidence="2" id="KW-0472">Membrane</keyword>
<feature type="region of interest" description="Disordered" evidence="1">
    <location>
        <begin position="489"/>
        <end position="511"/>
    </location>
</feature>
<evidence type="ECO:0000256" key="3">
    <source>
        <dbReference type="SAM" id="SignalP"/>
    </source>
</evidence>
<dbReference type="PRINTS" id="PR01474">
    <property type="entry name" value="VCAM1"/>
</dbReference>
<feature type="region of interest" description="Disordered" evidence="1">
    <location>
        <begin position="427"/>
        <end position="454"/>
    </location>
</feature>
<dbReference type="InterPro" id="IPR013106">
    <property type="entry name" value="Ig_V-set"/>
</dbReference>
<name>A0A6P8F3G3_CLUHA</name>
<reference evidence="6" key="1">
    <citation type="submission" date="2025-08" db="UniProtKB">
        <authorList>
            <consortium name="RefSeq"/>
        </authorList>
    </citation>
    <scope>IDENTIFICATION</scope>
</reference>
<dbReference type="GeneID" id="105907747"/>
<evidence type="ECO:0000256" key="1">
    <source>
        <dbReference type="SAM" id="MobiDB-lite"/>
    </source>
</evidence>
<dbReference type="SMART" id="SM00408">
    <property type="entry name" value="IGc2"/>
    <property type="match status" value="3"/>
</dbReference>
<feature type="signal peptide" evidence="3">
    <location>
        <begin position="1"/>
        <end position="26"/>
    </location>
</feature>
<keyword evidence="5" id="KW-1185">Reference proteome</keyword>
<dbReference type="InterPro" id="IPR013783">
    <property type="entry name" value="Ig-like_fold"/>
</dbReference>
<feature type="domain" description="Ig-like" evidence="4">
    <location>
        <begin position="140"/>
        <end position="203"/>
    </location>
</feature>
<feature type="transmembrane region" description="Helical" evidence="2">
    <location>
        <begin position="346"/>
        <end position="369"/>
    </location>
</feature>
<dbReference type="Pfam" id="PF13927">
    <property type="entry name" value="Ig_3"/>
    <property type="match status" value="1"/>
</dbReference>
<evidence type="ECO:0000313" key="5">
    <source>
        <dbReference type="Proteomes" id="UP000515152"/>
    </source>
</evidence>
<sequence>MGLLLVMMSCVTSLSVVILLTNQGVCDEEWSVTYRPESTCAFVGDSVTMSCSYTHPSDLTITEVYWTKQLANDTLPIHEDPEYSNRISEDCKQGNKRCNLRIDSLTKLDFGEYYCRITTSYVGQNWTGRPGIYLDVKDPPQTSVSISPHGNIQEGTDVTLTCTSTSDLPVRSYSWHKTGSRGAQGTGKTYTIKHITPEDIGQYYSISKYECGFLFSSTHLQVLYSPKHTTVFTTPSGVITKGSSVTLTCSSDANPTVENYTWFKVNESTPVGSGQQYSITNISSEDGGQYYCEAKNTYGAEDSTAVSIMEGISDGGQYYCETRNTYGVGNSSIVSVIVEAGEQSPAMTAVITVSVCGLLGLFCGVFWLSKKCKKEMLAKGRNEQVGYFCLLCKDAGDSVGNTQTENPNTIQMTSAGQSLKTNTMQPDAVYQGLDPNTIQPDAVYQGLDPNTTQPDAVYQNLNPNTTKPDAVYQGLDPNTIQPDAVYQSLNPNTTQPDAVYQSLDPNTTQPDAVYQSLNPNTNQPDAVYQSLNPNTT</sequence>
<dbReference type="AlphaFoldDB" id="A0A6P8F3G3"/>
<dbReference type="InterPro" id="IPR003599">
    <property type="entry name" value="Ig_sub"/>
</dbReference>
<dbReference type="PANTHER" id="PTHR46013:SF4">
    <property type="entry name" value="B-CELL RECEPTOR CD22-RELATED"/>
    <property type="match status" value="1"/>
</dbReference>
<proteinExistence type="predicted"/>
<evidence type="ECO:0000259" key="4">
    <source>
        <dbReference type="PROSITE" id="PS50835"/>
    </source>
</evidence>
<dbReference type="InterPro" id="IPR036179">
    <property type="entry name" value="Ig-like_dom_sf"/>
</dbReference>
<dbReference type="Gene3D" id="2.60.40.10">
    <property type="entry name" value="Immunoglobulins"/>
    <property type="match status" value="3"/>
</dbReference>
<dbReference type="KEGG" id="char:105907747"/>
<dbReference type="OrthoDB" id="10039395at2759"/>
<feature type="domain" description="Ig-like" evidence="4">
    <location>
        <begin position="226"/>
        <end position="307"/>
    </location>
</feature>
<dbReference type="Pfam" id="PF07686">
    <property type="entry name" value="V-set"/>
    <property type="match status" value="1"/>
</dbReference>
<dbReference type="Proteomes" id="UP000515152">
    <property type="component" value="Chromosome 24"/>
</dbReference>
<keyword evidence="2" id="KW-0812">Transmembrane</keyword>
<organism evidence="5 6">
    <name type="scientific">Clupea harengus</name>
    <name type="common">Atlantic herring</name>
    <dbReference type="NCBI Taxonomy" id="7950"/>
    <lineage>
        <taxon>Eukaryota</taxon>
        <taxon>Metazoa</taxon>
        <taxon>Chordata</taxon>
        <taxon>Craniata</taxon>
        <taxon>Vertebrata</taxon>
        <taxon>Euteleostomi</taxon>
        <taxon>Actinopterygii</taxon>
        <taxon>Neopterygii</taxon>
        <taxon>Teleostei</taxon>
        <taxon>Clupei</taxon>
        <taxon>Clupeiformes</taxon>
        <taxon>Clupeoidei</taxon>
        <taxon>Clupeidae</taxon>
        <taxon>Clupea</taxon>
    </lineage>
</organism>
<keyword evidence="2" id="KW-1133">Transmembrane helix</keyword>
<protein>
    <submittedName>
        <fullName evidence="6">Titin-like isoform X1</fullName>
    </submittedName>
</protein>
<feature type="region of interest" description="Disordered" evidence="1">
    <location>
        <begin position="517"/>
        <end position="536"/>
    </location>
</feature>
<dbReference type="Pfam" id="PF13895">
    <property type="entry name" value="Ig_2"/>
    <property type="match status" value="1"/>
</dbReference>
<feature type="domain" description="Ig-like" evidence="4">
    <location>
        <begin position="44"/>
        <end position="118"/>
    </location>
</feature>
<dbReference type="SMART" id="SM00409">
    <property type="entry name" value="IG"/>
    <property type="match status" value="3"/>
</dbReference>
<evidence type="ECO:0000313" key="6">
    <source>
        <dbReference type="RefSeq" id="XP_031417682.1"/>
    </source>
</evidence>
<dbReference type="InterPro" id="IPR003989">
    <property type="entry name" value="VCAM-1"/>
</dbReference>
<dbReference type="GO" id="GO:0098609">
    <property type="term" value="P:cell-cell adhesion"/>
    <property type="evidence" value="ECO:0007669"/>
    <property type="project" value="InterPro"/>
</dbReference>
<dbReference type="RefSeq" id="XP_031417682.1">
    <property type="nucleotide sequence ID" value="XM_031561822.1"/>
</dbReference>
<dbReference type="PANTHER" id="PTHR46013">
    <property type="entry name" value="VASCULAR CELL ADHESION MOLECULE 1"/>
    <property type="match status" value="1"/>
</dbReference>
<dbReference type="SUPFAM" id="SSF48726">
    <property type="entry name" value="Immunoglobulin"/>
    <property type="match status" value="3"/>
</dbReference>
<evidence type="ECO:0000256" key="2">
    <source>
        <dbReference type="SAM" id="Phobius"/>
    </source>
</evidence>
<dbReference type="GO" id="GO:0016020">
    <property type="term" value="C:membrane"/>
    <property type="evidence" value="ECO:0007669"/>
    <property type="project" value="InterPro"/>
</dbReference>
<dbReference type="PROSITE" id="PS50835">
    <property type="entry name" value="IG_LIKE"/>
    <property type="match status" value="3"/>
</dbReference>
<gene>
    <name evidence="6" type="primary">LOC105907747</name>
</gene>
<dbReference type="InterPro" id="IPR003598">
    <property type="entry name" value="Ig_sub2"/>
</dbReference>
<feature type="chain" id="PRO_5027684899" evidence="3">
    <location>
        <begin position="27"/>
        <end position="536"/>
    </location>
</feature>
<accession>A0A6P8F3G3</accession>
<keyword evidence="3" id="KW-0732">Signal</keyword>